<evidence type="ECO:0000256" key="1">
    <source>
        <dbReference type="SAM" id="SignalP"/>
    </source>
</evidence>
<evidence type="ECO:0000313" key="3">
    <source>
        <dbReference type="Proteomes" id="UP000319432"/>
    </source>
</evidence>
<proteinExistence type="predicted"/>
<sequence>MKKEILAGVLSVAMLSMGGIIPAVASTNIDSNQSIEQKQQYIQVEMDKEGLSLLAGLKVDMGQYVTLGKDNLLHLDPKAKELIGEKAYSIFERGVKTINDALNSGEYQIQNNKLVKTDLVHPQFSHDEFWWGISLQYNNRETKELASLCEEYSTDWSLASVIIGLVPGGKSLSVASAIMSWGNSKFARKLTSKNEGKGVNVDIAWLPVVISIYGR</sequence>
<evidence type="ECO:0000313" key="2">
    <source>
        <dbReference type="EMBL" id="QDX91359.1"/>
    </source>
</evidence>
<accession>A0A518V306</accession>
<keyword evidence="3" id="KW-1185">Reference proteome</keyword>
<reference evidence="2 3" key="1">
    <citation type="submission" date="2018-11" db="EMBL/GenBank/DDBJ databases">
        <title>Phylogenetic determinants of toxin gene distribution in genomes of Brevibacillus laterosporus.</title>
        <authorList>
            <person name="Glare T.R."/>
            <person name="Durrant A."/>
            <person name="Berry C."/>
            <person name="Palma L."/>
            <person name="Ormskirk M."/>
            <person name="Cox M.O."/>
        </authorList>
    </citation>
    <scope>NUCLEOTIDE SEQUENCE [LARGE SCALE GENOMIC DNA]</scope>
    <source>
        <strain evidence="2 3">1821L</strain>
    </source>
</reference>
<dbReference type="Proteomes" id="UP000319432">
    <property type="component" value="Chromosome"/>
</dbReference>
<dbReference type="AlphaFoldDB" id="A0A518V306"/>
<name>A0A518V306_BRELA</name>
<gene>
    <name evidence="2" type="ORF">EEL30_02580</name>
</gene>
<dbReference type="EMBL" id="CP033464">
    <property type="protein sequence ID" value="QDX91359.1"/>
    <property type="molecule type" value="Genomic_DNA"/>
</dbReference>
<organism evidence="2 3">
    <name type="scientific">Brevibacillus laterosporus</name>
    <name type="common">Bacillus laterosporus</name>
    <dbReference type="NCBI Taxonomy" id="1465"/>
    <lineage>
        <taxon>Bacteria</taxon>
        <taxon>Bacillati</taxon>
        <taxon>Bacillota</taxon>
        <taxon>Bacilli</taxon>
        <taxon>Bacillales</taxon>
        <taxon>Paenibacillaceae</taxon>
        <taxon>Brevibacillus</taxon>
    </lineage>
</organism>
<protein>
    <submittedName>
        <fullName evidence="2">Uncharacterized protein</fullName>
    </submittedName>
</protein>
<feature type="signal peptide" evidence="1">
    <location>
        <begin position="1"/>
        <end position="25"/>
    </location>
</feature>
<feature type="chain" id="PRO_5021757970" evidence="1">
    <location>
        <begin position="26"/>
        <end position="215"/>
    </location>
</feature>
<dbReference type="OrthoDB" id="228773at186822"/>
<keyword evidence="1" id="KW-0732">Signal</keyword>